<sequence>MFSSKILRCRSAFFYAAAARNFSPSTVNGGFFQNLKAKLTPNYKLTSSISDEKRLNEELLDVGVPRLFQICMNVDYLTKLEKFGFLGMGRFGVIRIRIRGYPPKFLDPAGYGDPNRIRSGSGEPNFLDLDPVIQIFLDPDPNTIYPTFFILGRKLYSYIYAKI</sequence>
<name>A0A915K1C3_ROMCU</name>
<organism evidence="1 2">
    <name type="scientific">Romanomermis culicivorax</name>
    <name type="common">Nematode worm</name>
    <dbReference type="NCBI Taxonomy" id="13658"/>
    <lineage>
        <taxon>Eukaryota</taxon>
        <taxon>Metazoa</taxon>
        <taxon>Ecdysozoa</taxon>
        <taxon>Nematoda</taxon>
        <taxon>Enoplea</taxon>
        <taxon>Dorylaimia</taxon>
        <taxon>Mermithida</taxon>
        <taxon>Mermithoidea</taxon>
        <taxon>Mermithidae</taxon>
        <taxon>Romanomermis</taxon>
    </lineage>
</organism>
<protein>
    <submittedName>
        <fullName evidence="2">Uncharacterized protein</fullName>
    </submittedName>
</protein>
<keyword evidence="1" id="KW-1185">Reference proteome</keyword>
<evidence type="ECO:0000313" key="1">
    <source>
        <dbReference type="Proteomes" id="UP000887565"/>
    </source>
</evidence>
<reference evidence="2" key="1">
    <citation type="submission" date="2022-11" db="UniProtKB">
        <authorList>
            <consortium name="WormBaseParasite"/>
        </authorList>
    </citation>
    <scope>IDENTIFICATION</scope>
</reference>
<dbReference type="Proteomes" id="UP000887565">
    <property type="component" value="Unplaced"/>
</dbReference>
<evidence type="ECO:0000313" key="2">
    <source>
        <dbReference type="WBParaSite" id="nRc.2.0.1.t32603-RA"/>
    </source>
</evidence>
<accession>A0A915K1C3</accession>
<dbReference type="AlphaFoldDB" id="A0A915K1C3"/>
<dbReference type="WBParaSite" id="nRc.2.0.1.t32603-RA">
    <property type="protein sequence ID" value="nRc.2.0.1.t32603-RA"/>
    <property type="gene ID" value="nRc.2.0.1.g32603"/>
</dbReference>
<proteinExistence type="predicted"/>